<evidence type="ECO:0000256" key="1">
    <source>
        <dbReference type="ARBA" id="ARBA00022512"/>
    </source>
</evidence>
<evidence type="ECO:0000256" key="5">
    <source>
        <dbReference type="SAM" id="MobiDB-lite"/>
    </source>
</evidence>
<feature type="compositionally biased region" description="Acidic residues" evidence="5">
    <location>
        <begin position="114"/>
        <end position="125"/>
    </location>
</feature>
<keyword evidence="3" id="KW-0732">Signal</keyword>
<organism evidence="8 9">
    <name type="scientific">Ruania alba</name>
    <dbReference type="NCBI Taxonomy" id="648782"/>
    <lineage>
        <taxon>Bacteria</taxon>
        <taxon>Bacillati</taxon>
        <taxon>Actinomycetota</taxon>
        <taxon>Actinomycetes</taxon>
        <taxon>Micrococcales</taxon>
        <taxon>Ruaniaceae</taxon>
        <taxon>Ruania</taxon>
    </lineage>
</organism>
<keyword evidence="4" id="KW-0572">Peptidoglycan-anchor</keyword>
<dbReference type="Proteomes" id="UP000199220">
    <property type="component" value="Unassembled WGS sequence"/>
</dbReference>
<keyword evidence="6" id="KW-0812">Transmembrane</keyword>
<sequence>MRHARTYPGKVSRRPAGVALGTVMAAILAMTVGASAGWAESAPPDDADTAITAEAQNAAEAAEAVTETATTESTDEAGEEAADQAQESVTPLPTEESDESEESGGAEESTTPADSEESESTGEDAEQSHEAEESHEAVAAESEQSTEVEGGEGAEEADESEESTDEASAEDGTADEGAEQDVAVASAEESVQLTERDVEVIQDVGGGAATECADIGFDFGVKLDTGAAGSYTYYGSGPWEPDGIDIALSVTIADSHTFSFMADPAVGAILVKAGQGSQQLAGGTAGFREIGGQQAISHLTFCYNEPEEELTVTQTLETTFDREHFWSIDKWADPESLTLYPFAEAGPTSGTIDWTVDVGYEGHEDSGHVVSGTISIENTGDTTAAFDGTHVLETSEGNILPDLDCVPPVPILDPGGTFTCTYSHPVDSAVSGQSVLEIVTSENSYAADPAPITWGDPDSEVNATIDVTDVSDLNGLVNESFTAPNGGTITYDWDFAWSEFGLDACGAYSYDNAATITQTEQSADESVTVEVVCLETTPVVPTLTPGICTDGVLVHPTLALAETDGIEYAVDSEGPYAGGQTVGIMASLTEGYVWGEVGSEWTIVDDLTVTTDVTLEEVPCIPTLPEPPSVDDGDCEDGAGVPPSLTLGETAGITYSVDPSEPYEPGQTVTVTATLAEGYSWGEPAAMTLAPAAATAGGRSVPARVPTEHAVSDTEAQPVGWPEEWTYVSPTEATFEVTFEDPECPQTQPPQVAASPQLPSTGTPSLDLAALTLATLAGGLLLASVARRRRTTIG</sequence>
<dbReference type="Pfam" id="PF00746">
    <property type="entry name" value="Gram_pos_anchor"/>
    <property type="match status" value="1"/>
</dbReference>
<name>A0A1H5M826_9MICO</name>
<feature type="compositionally biased region" description="Basic and acidic residues" evidence="5">
    <location>
        <begin position="126"/>
        <end position="138"/>
    </location>
</feature>
<gene>
    <name evidence="8" type="ORF">SAMN04488554_3200</name>
</gene>
<keyword evidence="2" id="KW-0964">Secreted</keyword>
<keyword evidence="1" id="KW-0134">Cell wall</keyword>
<proteinExistence type="predicted"/>
<evidence type="ECO:0000313" key="8">
    <source>
        <dbReference type="EMBL" id="SEE85320.1"/>
    </source>
</evidence>
<protein>
    <recommendedName>
        <fullName evidence="7">Gram-positive cocci surface proteins LPxTG domain-containing protein</fullName>
    </recommendedName>
</protein>
<dbReference type="OrthoDB" id="5103697at2"/>
<evidence type="ECO:0000313" key="9">
    <source>
        <dbReference type="Proteomes" id="UP000199220"/>
    </source>
</evidence>
<dbReference type="InterPro" id="IPR019931">
    <property type="entry name" value="LPXTG_anchor"/>
</dbReference>
<keyword evidence="6" id="KW-0472">Membrane</keyword>
<feature type="compositionally biased region" description="Acidic residues" evidence="5">
    <location>
        <begin position="73"/>
        <end position="82"/>
    </location>
</feature>
<feature type="region of interest" description="Disordered" evidence="5">
    <location>
        <begin position="741"/>
        <end position="760"/>
    </location>
</feature>
<evidence type="ECO:0000259" key="7">
    <source>
        <dbReference type="Pfam" id="PF00746"/>
    </source>
</evidence>
<evidence type="ECO:0000256" key="2">
    <source>
        <dbReference type="ARBA" id="ARBA00022525"/>
    </source>
</evidence>
<feature type="compositionally biased region" description="Acidic residues" evidence="5">
    <location>
        <begin position="95"/>
        <end position="105"/>
    </location>
</feature>
<feature type="transmembrane region" description="Helical" evidence="6">
    <location>
        <begin position="768"/>
        <end position="786"/>
    </location>
</feature>
<dbReference type="EMBL" id="FNTX01000002">
    <property type="protein sequence ID" value="SEE85320.1"/>
    <property type="molecule type" value="Genomic_DNA"/>
</dbReference>
<dbReference type="AlphaFoldDB" id="A0A1H5M826"/>
<dbReference type="STRING" id="648782.SAMN04488554_3200"/>
<evidence type="ECO:0000256" key="3">
    <source>
        <dbReference type="ARBA" id="ARBA00022729"/>
    </source>
</evidence>
<evidence type="ECO:0000256" key="4">
    <source>
        <dbReference type="ARBA" id="ARBA00023088"/>
    </source>
</evidence>
<dbReference type="RefSeq" id="WP_139177800.1">
    <property type="nucleotide sequence ID" value="NZ_FNTX01000002.1"/>
</dbReference>
<feature type="compositionally biased region" description="Acidic residues" evidence="5">
    <location>
        <begin position="144"/>
        <end position="179"/>
    </location>
</feature>
<evidence type="ECO:0000256" key="6">
    <source>
        <dbReference type="SAM" id="Phobius"/>
    </source>
</evidence>
<keyword evidence="9" id="KW-1185">Reference proteome</keyword>
<accession>A0A1H5M826</accession>
<feature type="region of interest" description="Disordered" evidence="5">
    <location>
        <begin position="56"/>
        <end position="191"/>
    </location>
</feature>
<feature type="compositionally biased region" description="Low complexity" evidence="5">
    <location>
        <begin position="56"/>
        <end position="72"/>
    </location>
</feature>
<keyword evidence="6" id="KW-1133">Transmembrane helix</keyword>
<reference evidence="9" key="1">
    <citation type="submission" date="2016-10" db="EMBL/GenBank/DDBJ databases">
        <authorList>
            <person name="Varghese N."/>
            <person name="Submissions S."/>
        </authorList>
    </citation>
    <scope>NUCLEOTIDE SEQUENCE [LARGE SCALE GENOMIC DNA]</scope>
    <source>
        <strain evidence="9">DSM 21368</strain>
    </source>
</reference>
<feature type="domain" description="Gram-positive cocci surface proteins LPxTG" evidence="7">
    <location>
        <begin position="754"/>
        <end position="789"/>
    </location>
</feature>